<evidence type="ECO:0000259" key="11">
    <source>
        <dbReference type="PROSITE" id="PS00300"/>
    </source>
</evidence>
<dbReference type="FunFam" id="3.40.50.300:FF:000022">
    <property type="entry name" value="Signal recognition particle 54 kDa subunit"/>
    <property type="match status" value="1"/>
</dbReference>
<protein>
    <recommendedName>
        <fullName evidence="10">Signal recognition particle 54 kDa protein</fullName>
        <shortName evidence="10">SRP54</shortName>
        <ecNumber evidence="10">3.6.5.4</ecNumber>
    </recommendedName>
</protein>
<dbReference type="InterPro" id="IPR003593">
    <property type="entry name" value="AAA+_ATPase"/>
</dbReference>
<dbReference type="Gene3D" id="1.10.260.30">
    <property type="entry name" value="Signal recognition particle, SRP54 subunit, M-domain"/>
    <property type="match status" value="1"/>
</dbReference>
<dbReference type="GO" id="GO:0005525">
    <property type="term" value="F:GTP binding"/>
    <property type="evidence" value="ECO:0007669"/>
    <property type="project" value="UniProtKB-UniRule"/>
</dbReference>
<dbReference type="GO" id="GO:0048500">
    <property type="term" value="C:signal recognition particle"/>
    <property type="evidence" value="ECO:0007669"/>
    <property type="project" value="UniProtKB-UniRule"/>
</dbReference>
<dbReference type="SMART" id="SM00963">
    <property type="entry name" value="SRP54_N"/>
    <property type="match status" value="1"/>
</dbReference>
<evidence type="ECO:0000313" key="12">
    <source>
        <dbReference type="EMBL" id="KXA95282.1"/>
    </source>
</evidence>
<comment type="domain">
    <text evidence="10">Composed of three domains: the N-terminal N domain, which is responsible for interactions with the ribosome, the central G domain, which binds GTP, and the C-terminal M domain, which binds the RNA and the signal sequence of the RNC.</text>
</comment>
<proteinExistence type="inferred from homology"/>
<dbReference type="AlphaFoldDB" id="A0A133UM25"/>
<dbReference type="GO" id="GO:0008312">
    <property type="term" value="F:7S RNA binding"/>
    <property type="evidence" value="ECO:0007669"/>
    <property type="project" value="UniProtKB-UniRule"/>
</dbReference>
<dbReference type="Pfam" id="PF02978">
    <property type="entry name" value="SRP_SPB"/>
    <property type="match status" value="1"/>
</dbReference>
<name>A0A133UM25_9EURY</name>
<dbReference type="SMART" id="SM00962">
    <property type="entry name" value="SRP54"/>
    <property type="match status" value="1"/>
</dbReference>
<dbReference type="PANTHER" id="PTHR11564">
    <property type="entry name" value="SIGNAL RECOGNITION PARTICLE 54K PROTEIN SRP54"/>
    <property type="match status" value="1"/>
</dbReference>
<evidence type="ECO:0000256" key="6">
    <source>
        <dbReference type="ARBA" id="ARBA00023134"/>
    </source>
</evidence>
<comment type="caution">
    <text evidence="12">The sequence shown here is derived from an EMBL/GenBank/DDBJ whole genome shotgun (WGS) entry which is preliminary data.</text>
</comment>
<evidence type="ECO:0000256" key="10">
    <source>
        <dbReference type="HAMAP-Rule" id="MF_00306"/>
    </source>
</evidence>
<dbReference type="PANTHER" id="PTHR11564:SF5">
    <property type="entry name" value="SIGNAL RECOGNITION PARTICLE SUBUNIT SRP54"/>
    <property type="match status" value="1"/>
</dbReference>
<dbReference type="Pfam" id="PF02881">
    <property type="entry name" value="SRP54_N"/>
    <property type="match status" value="1"/>
</dbReference>
<dbReference type="Pfam" id="PF00448">
    <property type="entry name" value="SRP54"/>
    <property type="match status" value="1"/>
</dbReference>
<keyword evidence="8 10" id="KW-0687">Ribonucleoprotein</keyword>
<dbReference type="PATRIC" id="fig|1698266.3.peg.885"/>
<comment type="catalytic activity">
    <reaction evidence="10">
        <text>GTP + H2O = GDP + phosphate + H(+)</text>
        <dbReference type="Rhea" id="RHEA:19669"/>
        <dbReference type="ChEBI" id="CHEBI:15377"/>
        <dbReference type="ChEBI" id="CHEBI:15378"/>
        <dbReference type="ChEBI" id="CHEBI:37565"/>
        <dbReference type="ChEBI" id="CHEBI:43474"/>
        <dbReference type="ChEBI" id="CHEBI:58189"/>
        <dbReference type="EC" id="3.6.5.4"/>
    </reaction>
</comment>
<evidence type="ECO:0000256" key="7">
    <source>
        <dbReference type="ARBA" id="ARBA00023135"/>
    </source>
</evidence>
<dbReference type="SUPFAM" id="SSF52540">
    <property type="entry name" value="P-loop containing nucleoside triphosphate hydrolases"/>
    <property type="match status" value="1"/>
</dbReference>
<dbReference type="SUPFAM" id="SSF47364">
    <property type="entry name" value="Domain of the SRP/SRP receptor G-proteins"/>
    <property type="match status" value="1"/>
</dbReference>
<dbReference type="PROSITE" id="PS00300">
    <property type="entry name" value="SRP54"/>
    <property type="match status" value="1"/>
</dbReference>
<keyword evidence="13" id="KW-1185">Reference proteome</keyword>
<dbReference type="SUPFAM" id="SSF47446">
    <property type="entry name" value="Signal peptide-binding domain"/>
    <property type="match status" value="1"/>
</dbReference>
<dbReference type="InterPro" id="IPR004125">
    <property type="entry name" value="Signal_recog_particle_SRP54_M"/>
</dbReference>
<comment type="function">
    <text evidence="10">Involved in targeting and insertion of nascent membrane proteins into the cytoplasmic membrane. Binds to the hydrophobic signal sequence of the ribosome-nascent chain (RNC) as it emerges from the ribosomes. The SRP-RNC complex is then targeted to the cytoplasmic membrane where it interacts with the SRP receptor FtsY.</text>
</comment>
<evidence type="ECO:0000313" key="13">
    <source>
        <dbReference type="Proteomes" id="UP000070155"/>
    </source>
</evidence>
<keyword evidence="7 10" id="KW-0733">Signal recognition particle</keyword>
<dbReference type="Proteomes" id="UP000070155">
    <property type="component" value="Unassembled WGS sequence"/>
</dbReference>
<dbReference type="InterPro" id="IPR036891">
    <property type="entry name" value="Signal_recog_part_SRP54_M_sf"/>
</dbReference>
<dbReference type="CDD" id="cd17875">
    <property type="entry name" value="SRP54_G"/>
    <property type="match status" value="1"/>
</dbReference>
<dbReference type="InterPro" id="IPR000897">
    <property type="entry name" value="SRP54_GTPase_dom"/>
</dbReference>
<dbReference type="EC" id="3.6.5.4" evidence="10"/>
<feature type="binding site" evidence="10">
    <location>
        <begin position="107"/>
        <end position="114"/>
    </location>
    <ligand>
        <name>GTP</name>
        <dbReference type="ChEBI" id="CHEBI:37565"/>
    </ligand>
</feature>
<keyword evidence="4 10" id="KW-0378">Hydrolase</keyword>
<evidence type="ECO:0000256" key="9">
    <source>
        <dbReference type="ARBA" id="ARBA00064051"/>
    </source>
</evidence>
<keyword evidence="2 10" id="KW-0963">Cytoplasm</keyword>
<dbReference type="InterPro" id="IPR022941">
    <property type="entry name" value="SRP54"/>
</dbReference>
<evidence type="ECO:0000256" key="3">
    <source>
        <dbReference type="ARBA" id="ARBA00022741"/>
    </source>
</evidence>
<dbReference type="InterPro" id="IPR027417">
    <property type="entry name" value="P-loop_NTPase"/>
</dbReference>
<reference evidence="12 13" key="1">
    <citation type="journal article" date="2016" name="Sci. Rep.">
        <title>Metabolic traits of an uncultured archaeal lineage -MSBL1- from brine pools of the Red Sea.</title>
        <authorList>
            <person name="Mwirichia R."/>
            <person name="Alam I."/>
            <person name="Rashid M."/>
            <person name="Vinu M."/>
            <person name="Ba-Alawi W."/>
            <person name="Anthony Kamau A."/>
            <person name="Kamanda Ngugi D."/>
            <person name="Goker M."/>
            <person name="Klenk H.P."/>
            <person name="Bajic V."/>
            <person name="Stingl U."/>
        </authorList>
    </citation>
    <scope>NUCLEOTIDE SEQUENCE [LARGE SCALE GENOMIC DNA]</scope>
    <source>
        <strain evidence="12">SCGC-AAA259I07</strain>
    </source>
</reference>
<evidence type="ECO:0000256" key="2">
    <source>
        <dbReference type="ARBA" id="ARBA00022490"/>
    </source>
</evidence>
<feature type="binding site" evidence="10">
    <location>
        <begin position="247"/>
        <end position="250"/>
    </location>
    <ligand>
        <name>GTP</name>
        <dbReference type="ChEBI" id="CHEBI:37565"/>
    </ligand>
</feature>
<keyword evidence="5 10" id="KW-0694">RNA-binding</keyword>
<comment type="subunit">
    <text evidence="9 10">Part of the signal recognition particle protein translocation system, which is composed of SRP and FtsY. Archaeal SRP consists of a 7S RNA molecule of 300 nucleotides and two protein subunits: SRP54 and SRP19.</text>
</comment>
<evidence type="ECO:0000256" key="8">
    <source>
        <dbReference type="ARBA" id="ARBA00023274"/>
    </source>
</evidence>
<dbReference type="InterPro" id="IPR013822">
    <property type="entry name" value="Signal_recog_particl_SRP54_hlx"/>
</dbReference>
<comment type="similarity">
    <text evidence="1 10">Belongs to the GTP-binding SRP family. SRP54 subfamily.</text>
</comment>
<dbReference type="HAMAP" id="MF_00306">
    <property type="entry name" value="SRP54"/>
    <property type="match status" value="1"/>
</dbReference>
<dbReference type="Gene3D" id="3.40.50.300">
    <property type="entry name" value="P-loop containing nucleotide triphosphate hydrolases"/>
    <property type="match status" value="1"/>
</dbReference>
<comment type="subcellular location">
    <subcellularLocation>
        <location evidence="10">Cytoplasm</location>
    </subcellularLocation>
    <text evidence="10">The SRP-RNC complex is targeted to the cytoplasmic membrane.</text>
</comment>
<evidence type="ECO:0000256" key="5">
    <source>
        <dbReference type="ARBA" id="ARBA00022884"/>
    </source>
</evidence>
<dbReference type="InterPro" id="IPR036225">
    <property type="entry name" value="SRP/SRP_N"/>
</dbReference>
<feature type="domain" description="SRP54-type proteins GTP-binding" evidence="11">
    <location>
        <begin position="268"/>
        <end position="281"/>
    </location>
</feature>
<dbReference type="Gene3D" id="1.20.120.140">
    <property type="entry name" value="Signal recognition particle SRP54, nucleotide-binding domain"/>
    <property type="match status" value="1"/>
</dbReference>
<dbReference type="InterPro" id="IPR042101">
    <property type="entry name" value="SRP54_N_sf"/>
</dbReference>
<dbReference type="SMART" id="SM00382">
    <property type="entry name" value="AAA"/>
    <property type="match status" value="1"/>
</dbReference>
<keyword evidence="3 10" id="KW-0547">Nucleotide-binding</keyword>
<evidence type="ECO:0000256" key="1">
    <source>
        <dbReference type="ARBA" id="ARBA00005450"/>
    </source>
</evidence>
<sequence length="455" mass="51026">MVLEKLGKSLHSGLQKLTRSGRVDKKTVQELVKDIQKALLQADVNVQMVLDLTERIKERALEEEPPAGVSRKEHIITIVYEEISNFLGETREINLDRDEPVTVLMVGLQGSGKTTSTAKLASFYKKRGYKPGLVCADTYRAGAYEQLKQLSEEIGVPVYGDQDGRDAVEISKNGVEKFKEESKDIILVDTAGRHQEEEALMDEMKEISGEINPDEVILVIDSTLGQQAKSQASAFKETTDVGSILVTKLDGTAKGGGALSAVSATGAPINFIGTGEKIEDIEKFKPERFVSRLLGMGDIETLLEKIEETTEPEDLDREKMRKIMSGKLTLGDFYEQLERISNMGSIEKILQMIPGIGMSIPEEEMKVGKEKLDRFKLIMQSMTEEELENPKIMNSSRIERIARGSNTSKKEVKELMEQYDKMKKMLKSFSRGRMPKKGSLENLLDEMPKDRYYLL</sequence>
<evidence type="ECO:0000256" key="4">
    <source>
        <dbReference type="ARBA" id="ARBA00022801"/>
    </source>
</evidence>
<dbReference type="EMBL" id="LHXQ01000009">
    <property type="protein sequence ID" value="KXA95282.1"/>
    <property type="molecule type" value="Genomic_DNA"/>
</dbReference>
<dbReference type="GO" id="GO:0003924">
    <property type="term" value="F:GTPase activity"/>
    <property type="evidence" value="ECO:0007669"/>
    <property type="project" value="UniProtKB-UniRule"/>
</dbReference>
<dbReference type="GO" id="GO:0006614">
    <property type="term" value="P:SRP-dependent cotranslational protein targeting to membrane"/>
    <property type="evidence" value="ECO:0007669"/>
    <property type="project" value="InterPro"/>
</dbReference>
<feature type="binding site" evidence="10">
    <location>
        <begin position="189"/>
        <end position="193"/>
    </location>
    <ligand>
        <name>GTP</name>
        <dbReference type="ChEBI" id="CHEBI:37565"/>
    </ligand>
</feature>
<organism evidence="12 13">
    <name type="scientific">candidate division MSBL1 archaeon SCGC-AAA259I07</name>
    <dbReference type="NCBI Taxonomy" id="1698266"/>
    <lineage>
        <taxon>Archaea</taxon>
        <taxon>Methanobacteriati</taxon>
        <taxon>Methanobacteriota</taxon>
        <taxon>candidate division MSBL1</taxon>
    </lineage>
</organism>
<accession>A0A133UM25</accession>
<gene>
    <name evidence="10" type="primary">srp54</name>
    <name evidence="12" type="ORF">AKJ36_01135</name>
</gene>
<keyword evidence="6 10" id="KW-0342">GTP-binding</keyword>